<keyword evidence="5" id="KW-1185">Reference proteome</keyword>
<keyword evidence="2" id="KW-0812">Transmembrane</keyword>
<comment type="caution">
    <text evidence="4">The sequence shown here is derived from an EMBL/GenBank/DDBJ whole genome shotgun (WGS) entry which is preliminary data.</text>
</comment>
<evidence type="ECO:0000256" key="2">
    <source>
        <dbReference type="SAM" id="Phobius"/>
    </source>
</evidence>
<feature type="transmembrane region" description="Helical" evidence="2">
    <location>
        <begin position="221"/>
        <end position="245"/>
    </location>
</feature>
<reference evidence="4" key="1">
    <citation type="submission" date="2022-07" db="EMBL/GenBank/DDBJ databases">
        <title>Genome Sequence of Physisporinus lineatus.</title>
        <authorList>
            <person name="Buettner E."/>
        </authorList>
    </citation>
    <scope>NUCLEOTIDE SEQUENCE</scope>
    <source>
        <strain evidence="4">VT162</strain>
    </source>
</reference>
<keyword evidence="2" id="KW-0472">Membrane</keyword>
<gene>
    <name evidence="4" type="ORF">NLI96_g10234</name>
</gene>
<proteinExistence type="predicted"/>
<protein>
    <recommendedName>
        <fullName evidence="3">DUF6535 domain-containing protein</fullName>
    </recommendedName>
</protein>
<feature type="region of interest" description="Disordered" evidence="1">
    <location>
        <begin position="1"/>
        <end position="45"/>
    </location>
</feature>
<feature type="transmembrane region" description="Helical" evidence="2">
    <location>
        <begin position="251"/>
        <end position="273"/>
    </location>
</feature>
<name>A0AAD5UU03_9APHY</name>
<dbReference type="Pfam" id="PF20153">
    <property type="entry name" value="DUF6535"/>
    <property type="match status" value="1"/>
</dbReference>
<accession>A0AAD5UU03</accession>
<organism evidence="4 5">
    <name type="scientific">Meripilus lineatus</name>
    <dbReference type="NCBI Taxonomy" id="2056292"/>
    <lineage>
        <taxon>Eukaryota</taxon>
        <taxon>Fungi</taxon>
        <taxon>Dikarya</taxon>
        <taxon>Basidiomycota</taxon>
        <taxon>Agaricomycotina</taxon>
        <taxon>Agaricomycetes</taxon>
        <taxon>Polyporales</taxon>
        <taxon>Meripilaceae</taxon>
        <taxon>Meripilus</taxon>
    </lineage>
</organism>
<evidence type="ECO:0000259" key="3">
    <source>
        <dbReference type="Pfam" id="PF20153"/>
    </source>
</evidence>
<evidence type="ECO:0000313" key="5">
    <source>
        <dbReference type="Proteomes" id="UP001212997"/>
    </source>
</evidence>
<feature type="domain" description="DUF6535" evidence="3">
    <location>
        <begin position="63"/>
        <end position="242"/>
    </location>
</feature>
<dbReference type="AlphaFoldDB" id="A0AAD5UU03"/>
<evidence type="ECO:0000313" key="4">
    <source>
        <dbReference type="EMBL" id="KAJ3477768.1"/>
    </source>
</evidence>
<evidence type="ECO:0000256" key="1">
    <source>
        <dbReference type="SAM" id="MobiDB-lite"/>
    </source>
</evidence>
<dbReference type="EMBL" id="JANAWD010000565">
    <property type="protein sequence ID" value="KAJ3477768.1"/>
    <property type="molecule type" value="Genomic_DNA"/>
</dbReference>
<dbReference type="Proteomes" id="UP001212997">
    <property type="component" value="Unassembled WGS sequence"/>
</dbReference>
<dbReference type="InterPro" id="IPR045338">
    <property type="entry name" value="DUF6535"/>
</dbReference>
<keyword evidence="2" id="KW-1133">Transmembrane helix</keyword>
<sequence length="703" mass="79718">MSSSAPLSPLRKPTEEPPSYENGTGRDADDRQRSEPWIPKFERDCRREEGKHPDLVLESTNVWSELSQTLTRYDVEQIQATKENIDTLLVLAGLFLASVTAFSIESYKMLQPDPSDVSMEVLLQISLQLNSLSVTPRFINSTSVPASPPPFSPSPMLVWVNALWLSALLLSLATASLGLLVKQWLREYLSDSPTSPEQHCQIRMFRARGLRSFKVFEIADILPLLLQLSFALFFIGIIIFIVHIYQPLAPLVGILVGFWLLLIVITTLLPMVYAPCPYKTPFLDTLFRRFRRYLHTHSERINTKHLRFTLAYDQCFPEEDIGEMSAESKAEVLIDACDTLKNVQSWDIAARCIDLNSLSESLRMLCSVVNQRFIGDQIVSKSSHRRLGQAQLRILLKSMAICVRRSHLMAHQPENKRLLQETEAVACVSLRQLNNLFIASSESDRALKSMVFKLTEDETIFSVPHNSKFLSTYIWERSRLPPDTTSDNFGPDKIRNFFRLTIAALRDRPDVEVGFKCRTSLPHLLEICRISFLCAARTSHDDANVMRSCFLELRNRLTASLESLGECPVDILDALRSQYALDMAMKLNQVVQGIVDPSLFEALHKCSIVAFDSIGAQYAFKKHIKDALDKRGTSGGCHDAADWQKILSQGESVRTQGLGLEEYMGDFDVTRLYLSCRDRIKFLPKYIPILSTELNAVHNEFCL</sequence>
<feature type="compositionally biased region" description="Basic and acidic residues" evidence="1">
    <location>
        <begin position="24"/>
        <end position="45"/>
    </location>
</feature>